<evidence type="ECO:0000313" key="3">
    <source>
        <dbReference type="Proteomes" id="UP000238937"/>
    </source>
</evidence>
<dbReference type="Proteomes" id="UP000238937">
    <property type="component" value="Unassembled WGS sequence"/>
</dbReference>
<dbReference type="InterPro" id="IPR025480">
    <property type="entry name" value="DUF4330"/>
</dbReference>
<protein>
    <submittedName>
        <fullName evidence="2">Pyruvate/2-oxoglutarate dehydrogenase complex,dihydrolipoamide dehydrogenase (E3) component</fullName>
    </submittedName>
</protein>
<dbReference type="AlphaFoldDB" id="A0A2T1GJ08"/>
<accession>A0A2T1GJ08</accession>
<evidence type="ECO:0000313" key="2">
    <source>
        <dbReference type="EMBL" id="PSB57777.1"/>
    </source>
</evidence>
<dbReference type="Pfam" id="PF14221">
    <property type="entry name" value="DUF4330"/>
    <property type="match status" value="1"/>
</dbReference>
<keyword evidence="1" id="KW-0472">Membrane</keyword>
<sequence length="175" mass="19141">MPILDRQGRLFGKFSLLDIGAVLVMLFVVVGIFLSPGNTGRINGQDKAQAVEADVIVRGLNVLNPESLMQQFSPGNKLSFVIRNQPAGQVDIKSVRQLDRNLAVPQADGTVKAMKDPRPDSYSIDMIITVTGNGQKTKEGLVLGNTKMKIGTPVEIDQLNYNFNGTVIDIRYLNK</sequence>
<evidence type="ECO:0000256" key="1">
    <source>
        <dbReference type="SAM" id="Phobius"/>
    </source>
</evidence>
<keyword evidence="1" id="KW-0812">Transmembrane</keyword>
<feature type="transmembrane region" description="Helical" evidence="1">
    <location>
        <begin position="14"/>
        <end position="34"/>
    </location>
</feature>
<dbReference type="EMBL" id="PVWO01000062">
    <property type="protein sequence ID" value="PSB57777.1"/>
    <property type="molecule type" value="Genomic_DNA"/>
</dbReference>
<dbReference type="RefSeq" id="WP_106302115.1">
    <property type="nucleotide sequence ID" value="NZ_PVWO01000062.1"/>
</dbReference>
<proteinExistence type="predicted"/>
<reference evidence="2 3" key="1">
    <citation type="submission" date="2018-03" db="EMBL/GenBank/DDBJ databases">
        <title>The ancient ancestry and fast evolution of plastids.</title>
        <authorList>
            <person name="Moore K.R."/>
            <person name="Magnabosco C."/>
            <person name="Momper L."/>
            <person name="Gold D.A."/>
            <person name="Bosak T."/>
            <person name="Fournier G.P."/>
        </authorList>
    </citation>
    <scope>NUCLEOTIDE SEQUENCE [LARGE SCALE GENOMIC DNA]</scope>
    <source>
        <strain evidence="2 3">CCALA 037</strain>
    </source>
</reference>
<comment type="caution">
    <text evidence="2">The sequence shown here is derived from an EMBL/GenBank/DDBJ whole genome shotgun (WGS) entry which is preliminary data.</text>
</comment>
<dbReference type="OrthoDB" id="516203at2"/>
<name>A0A2T1GJ08_9CYAN</name>
<organism evidence="2 3">
    <name type="scientific">Chamaesiphon polymorphus CCALA 037</name>
    <dbReference type="NCBI Taxonomy" id="2107692"/>
    <lineage>
        <taxon>Bacteria</taxon>
        <taxon>Bacillati</taxon>
        <taxon>Cyanobacteriota</taxon>
        <taxon>Cyanophyceae</taxon>
        <taxon>Gomontiellales</taxon>
        <taxon>Chamaesiphonaceae</taxon>
        <taxon>Chamaesiphon</taxon>
    </lineage>
</organism>
<keyword evidence="3" id="KW-1185">Reference proteome</keyword>
<keyword evidence="2" id="KW-0670">Pyruvate</keyword>
<keyword evidence="1" id="KW-1133">Transmembrane helix</keyword>
<gene>
    <name evidence="2" type="ORF">C7B77_07205</name>
</gene>